<dbReference type="PANTHER" id="PTHR24422">
    <property type="entry name" value="CHEMOTAXIS PROTEIN METHYLTRANSFERASE"/>
    <property type="match status" value="1"/>
</dbReference>
<evidence type="ECO:0000259" key="1">
    <source>
        <dbReference type="PROSITE" id="PS50123"/>
    </source>
</evidence>
<dbReference type="InterPro" id="IPR050903">
    <property type="entry name" value="Bact_Chemotaxis_MeTrfase"/>
</dbReference>
<evidence type="ECO:0000313" key="3">
    <source>
        <dbReference type="Proteomes" id="UP000051863"/>
    </source>
</evidence>
<dbReference type="AlphaFoldDB" id="A0A0R0C4D9"/>
<keyword evidence="3" id="KW-1185">Reference proteome</keyword>
<dbReference type="PRINTS" id="PR00996">
    <property type="entry name" value="CHERMTFRASE"/>
</dbReference>
<dbReference type="Proteomes" id="UP000051863">
    <property type="component" value="Unassembled WGS sequence"/>
</dbReference>
<dbReference type="RefSeq" id="WP_057629819.1">
    <property type="nucleotide sequence ID" value="NZ_LDJJ01000060.1"/>
</dbReference>
<feature type="domain" description="CheR-type methyltransferase" evidence="1">
    <location>
        <begin position="10"/>
        <end position="262"/>
    </location>
</feature>
<dbReference type="PATRIC" id="fig|405446.3.peg.3114"/>
<comment type="caution">
    <text evidence="2">The sequence shown here is derived from an EMBL/GenBank/DDBJ whole genome shotgun (WGS) entry which is preliminary data.</text>
</comment>
<gene>
    <name evidence="2" type="ORF">ABB27_16195</name>
</gene>
<accession>A0A0R0C4D9</accession>
<dbReference type="OrthoDB" id="9816309at2"/>
<evidence type="ECO:0000313" key="2">
    <source>
        <dbReference type="EMBL" id="KRG64636.1"/>
    </source>
</evidence>
<reference evidence="2 3" key="1">
    <citation type="submission" date="2015-05" db="EMBL/GenBank/DDBJ databases">
        <title>Genome sequencing and analysis of members of genus Stenotrophomonas.</title>
        <authorList>
            <person name="Patil P.P."/>
            <person name="Midha S."/>
            <person name="Patil P.B."/>
        </authorList>
    </citation>
    <scope>NUCLEOTIDE SEQUENCE [LARGE SCALE GENOMIC DNA]</scope>
    <source>
        <strain evidence="2 3">DSM 18941</strain>
    </source>
</reference>
<dbReference type="Gene3D" id="3.40.50.150">
    <property type="entry name" value="Vaccinia Virus protein VP39"/>
    <property type="match status" value="1"/>
</dbReference>
<dbReference type="PANTHER" id="PTHR24422:SF8">
    <property type="entry name" value="CHEMOTAXIS PROTEIN"/>
    <property type="match status" value="1"/>
</dbReference>
<dbReference type="PROSITE" id="PS50123">
    <property type="entry name" value="CHER"/>
    <property type="match status" value="1"/>
</dbReference>
<dbReference type="SUPFAM" id="SSF47757">
    <property type="entry name" value="Chemotaxis receptor methyltransferase CheR, N-terminal domain"/>
    <property type="match status" value="1"/>
</dbReference>
<dbReference type="SMART" id="SM00138">
    <property type="entry name" value="MeTrc"/>
    <property type="match status" value="1"/>
</dbReference>
<dbReference type="EMBL" id="LDJJ01000060">
    <property type="protein sequence ID" value="KRG64636.1"/>
    <property type="molecule type" value="Genomic_DNA"/>
</dbReference>
<proteinExistence type="predicted"/>
<protein>
    <submittedName>
        <fullName evidence="2">Chemotaxis protein CheR</fullName>
    </submittedName>
</protein>
<sequence length="288" mass="32490">MAAKVAPTTTLPSRDEVDDIEVDAFIHAMSRRHGYDFSGYAPSSLKRRVLQLVQTLDVAHVGELTARVLRDDEMVPQVIAKLSVPVSEMFRNPAVFRKLRDEVFPVLASYPQINIWQAGCAHGQEVYSLAILLKEAGLYDRCQIYATDFSDEALAKAQEGIFPIRDARLYSENYLAAGGRHTLSDYYHARYDFMKLDARLRERVTFANHNLVCDGVFCEAQLILCRNVLIYFSDALQDRVLGLFRDSLSRGGFLCLGNRESIRFAPSARDFAPIDAELRLYRNAGGLL</sequence>
<dbReference type="Pfam" id="PF01739">
    <property type="entry name" value="CheR"/>
    <property type="match status" value="1"/>
</dbReference>
<dbReference type="InterPro" id="IPR000780">
    <property type="entry name" value="CheR_MeTrfase"/>
</dbReference>
<name>A0A0R0C4D9_9GAMM</name>
<dbReference type="GO" id="GO:0008757">
    <property type="term" value="F:S-adenosylmethionine-dependent methyltransferase activity"/>
    <property type="evidence" value="ECO:0007669"/>
    <property type="project" value="InterPro"/>
</dbReference>
<dbReference type="SUPFAM" id="SSF53335">
    <property type="entry name" value="S-adenosyl-L-methionine-dependent methyltransferases"/>
    <property type="match status" value="1"/>
</dbReference>
<organism evidence="2 3">
    <name type="scientific">Stenotrophomonas terrae</name>
    <dbReference type="NCBI Taxonomy" id="405446"/>
    <lineage>
        <taxon>Bacteria</taxon>
        <taxon>Pseudomonadati</taxon>
        <taxon>Pseudomonadota</taxon>
        <taxon>Gammaproteobacteria</taxon>
        <taxon>Lysobacterales</taxon>
        <taxon>Lysobacteraceae</taxon>
        <taxon>Stenotrophomonas</taxon>
    </lineage>
</organism>
<dbReference type="InterPro" id="IPR022642">
    <property type="entry name" value="CheR_C"/>
</dbReference>
<dbReference type="InterPro" id="IPR029063">
    <property type="entry name" value="SAM-dependent_MTases_sf"/>
</dbReference>